<dbReference type="InterPro" id="IPR008407">
    <property type="entry name" value="Brnchd-chn_aa_trnsp_AzlD"/>
</dbReference>
<dbReference type="STRING" id="187330.AMS58_11935"/>
<gene>
    <name evidence="2" type="ORF">ADS77_11165</name>
</gene>
<dbReference type="Proteomes" id="UP000037848">
    <property type="component" value="Unassembled WGS sequence"/>
</dbReference>
<dbReference type="Pfam" id="PF05437">
    <property type="entry name" value="AzlD"/>
    <property type="match status" value="1"/>
</dbReference>
<dbReference type="PATRIC" id="fig|187330.3.peg.4362"/>
<comment type="caution">
    <text evidence="2">The sequence shown here is derived from an EMBL/GenBank/DDBJ whole genome shotgun (WGS) entry which is preliminary data.</text>
</comment>
<proteinExistence type="predicted"/>
<keyword evidence="1" id="KW-1133">Transmembrane helix</keyword>
<keyword evidence="1" id="KW-0812">Transmembrane</keyword>
<evidence type="ECO:0000256" key="1">
    <source>
        <dbReference type="SAM" id="Phobius"/>
    </source>
</evidence>
<keyword evidence="3" id="KW-1185">Reference proteome</keyword>
<sequence>MMTTILLMACITFFTRYLFLHRALPFKVGPKMQQFLSFSAPAVLTAIWVPIVFVTDNGINLNWQNPYLSAAVVAIIVAYKTHNIYYTTLAGMGLFLILN</sequence>
<reference evidence="2 3" key="1">
    <citation type="submission" date="2015-08" db="EMBL/GenBank/DDBJ databases">
        <title>Draft Genome Sequence of Pseudoalteromonas porphyrae UCD-SED14.</title>
        <authorList>
            <person name="Coil D.A."/>
            <person name="Jospin G."/>
            <person name="Lee R.D."/>
            <person name="Eisen J.A."/>
        </authorList>
    </citation>
    <scope>NUCLEOTIDE SEQUENCE [LARGE SCALE GENOMIC DNA]</scope>
    <source>
        <strain evidence="2 3">UCD-SED14</strain>
    </source>
</reference>
<evidence type="ECO:0000313" key="2">
    <source>
        <dbReference type="EMBL" id="KPH62938.1"/>
    </source>
</evidence>
<dbReference type="EMBL" id="LHPH01000011">
    <property type="protein sequence ID" value="KPH62938.1"/>
    <property type="molecule type" value="Genomic_DNA"/>
</dbReference>
<dbReference type="AlphaFoldDB" id="A0A0N0LZI5"/>
<evidence type="ECO:0000313" key="3">
    <source>
        <dbReference type="Proteomes" id="UP000037848"/>
    </source>
</evidence>
<organism evidence="2 3">
    <name type="scientific">Pseudoalteromonas porphyrae</name>
    <dbReference type="NCBI Taxonomy" id="187330"/>
    <lineage>
        <taxon>Bacteria</taxon>
        <taxon>Pseudomonadati</taxon>
        <taxon>Pseudomonadota</taxon>
        <taxon>Gammaproteobacteria</taxon>
        <taxon>Alteromonadales</taxon>
        <taxon>Pseudoalteromonadaceae</taxon>
        <taxon>Pseudoalteromonas</taxon>
    </lineage>
</organism>
<feature type="transmembrane region" description="Helical" evidence="1">
    <location>
        <begin position="67"/>
        <end position="98"/>
    </location>
</feature>
<name>A0A0N0LZI5_9GAMM</name>
<protein>
    <submittedName>
        <fullName evidence="2">Branched-chain amino acid ABC transporter</fullName>
    </submittedName>
</protein>
<feature type="transmembrane region" description="Helical" evidence="1">
    <location>
        <begin position="35"/>
        <end position="55"/>
    </location>
</feature>
<accession>A0A0N0LZI5</accession>
<dbReference type="RefSeq" id="WP_054205275.1">
    <property type="nucleotide sequence ID" value="NZ_LHPH01000011.1"/>
</dbReference>
<dbReference type="OrthoDB" id="4257348at2"/>
<keyword evidence="1" id="KW-0472">Membrane</keyword>